<evidence type="ECO:0000259" key="1">
    <source>
        <dbReference type="Pfam" id="PF13649"/>
    </source>
</evidence>
<proteinExistence type="predicted"/>
<protein>
    <submittedName>
        <fullName evidence="2">Methyltransferase domain-containing protein</fullName>
    </submittedName>
</protein>
<dbReference type="Gene3D" id="2.20.130.10">
    <property type="entry name" value="CAC2371-like domains"/>
    <property type="match status" value="1"/>
</dbReference>
<dbReference type="InterPro" id="IPR041698">
    <property type="entry name" value="Methyltransf_25"/>
</dbReference>
<dbReference type="PANTHER" id="PTHR43464:SF23">
    <property type="entry name" value="JUVENILE HORMONE ACID O-METHYLTRANSFERASE"/>
    <property type="match status" value="1"/>
</dbReference>
<keyword evidence="2" id="KW-0489">Methyltransferase</keyword>
<dbReference type="Pfam" id="PF13649">
    <property type="entry name" value="Methyltransf_25"/>
    <property type="match status" value="1"/>
</dbReference>
<reference evidence="2" key="1">
    <citation type="submission" date="2019-02" db="EMBL/GenBank/DDBJ databases">
        <authorList>
            <person name="Gruber-Vodicka R. H."/>
            <person name="Seah K. B. B."/>
        </authorList>
    </citation>
    <scope>NUCLEOTIDE SEQUENCE</scope>
    <source>
        <strain evidence="2">BECK_S313</strain>
    </source>
</reference>
<sequence>MKTQVENFLFRHPELYETAYPADNALPDMCRRLFERHLGAQPASILDIGCGTGREINALSETCPDCVGIDHSQSMLEFARSKYSAKYPGLTFEIGDMFSLRLGRVFDAITCLGGGMLYALSQDEIDKTLHTFAAHARAGALLILETFNGARYLSANGFREHTAFEITLEGAVKGKGLATYSFDRRQQHLIRKRVWKIPGMAPMEDYCAYRLFFPMELEHRLAENGFEVVGMFDNKKLEESDLSGEWLYVAALFQNG</sequence>
<dbReference type="GO" id="GO:0032259">
    <property type="term" value="P:methylation"/>
    <property type="evidence" value="ECO:0007669"/>
    <property type="project" value="UniProtKB-KW"/>
</dbReference>
<evidence type="ECO:0000313" key="2">
    <source>
        <dbReference type="EMBL" id="VFK18540.1"/>
    </source>
</evidence>
<dbReference type="PANTHER" id="PTHR43464">
    <property type="entry name" value="METHYLTRANSFERASE"/>
    <property type="match status" value="1"/>
</dbReference>
<dbReference type="GO" id="GO:0010420">
    <property type="term" value="F:polyprenyldihydroxybenzoate methyltransferase activity"/>
    <property type="evidence" value="ECO:0007669"/>
    <property type="project" value="TreeGrafter"/>
</dbReference>
<dbReference type="AlphaFoldDB" id="A0A450WNE0"/>
<dbReference type="EMBL" id="CAADFK010000144">
    <property type="protein sequence ID" value="VFK18540.1"/>
    <property type="molecule type" value="Genomic_DNA"/>
</dbReference>
<accession>A0A450WNE0</accession>
<feature type="domain" description="Methyltransferase" evidence="1">
    <location>
        <begin position="45"/>
        <end position="138"/>
    </location>
</feature>
<name>A0A450WNE0_9GAMM</name>
<dbReference type="SUPFAM" id="SSF53335">
    <property type="entry name" value="S-adenosyl-L-methionine-dependent methyltransferases"/>
    <property type="match status" value="1"/>
</dbReference>
<dbReference type="CDD" id="cd02440">
    <property type="entry name" value="AdoMet_MTases"/>
    <property type="match status" value="1"/>
</dbReference>
<dbReference type="Gene3D" id="3.40.50.150">
    <property type="entry name" value="Vaccinia Virus protein VP39"/>
    <property type="match status" value="1"/>
</dbReference>
<keyword evidence="2" id="KW-0808">Transferase</keyword>
<gene>
    <name evidence="2" type="ORF">BECKLPF1236B_GA0070989_11441</name>
</gene>
<dbReference type="InterPro" id="IPR029063">
    <property type="entry name" value="SAM-dependent_MTases_sf"/>
</dbReference>
<organism evidence="2">
    <name type="scientific">Candidatus Kentrum sp. LPFa</name>
    <dbReference type="NCBI Taxonomy" id="2126335"/>
    <lineage>
        <taxon>Bacteria</taxon>
        <taxon>Pseudomonadati</taxon>
        <taxon>Pseudomonadota</taxon>
        <taxon>Gammaproteobacteria</taxon>
        <taxon>Candidatus Kentrum</taxon>
    </lineage>
</organism>